<dbReference type="InterPro" id="IPR058123">
    <property type="entry name" value="FlcA_N"/>
</dbReference>
<organism evidence="2 3">
    <name type="scientific">Borreliella spielmanii</name>
    <dbReference type="NCBI Taxonomy" id="88916"/>
    <lineage>
        <taxon>Bacteria</taxon>
        <taxon>Pseudomonadati</taxon>
        <taxon>Spirochaetota</taxon>
        <taxon>Spirochaetia</taxon>
        <taxon>Spirochaetales</taxon>
        <taxon>Borreliaceae</taxon>
        <taxon>Borreliella</taxon>
    </lineage>
</organism>
<keyword evidence="1" id="KW-0812">Transmembrane</keyword>
<feature type="transmembrane region" description="Helical" evidence="1">
    <location>
        <begin position="332"/>
        <end position="362"/>
    </location>
</feature>
<dbReference type="RefSeq" id="WP_006433452.1">
    <property type="nucleotide sequence ID" value="NZ_CP124042.1"/>
</dbReference>
<name>A0ABR6P674_9SPIR</name>
<keyword evidence="1" id="KW-1133">Transmembrane helix</keyword>
<keyword evidence="3" id="KW-1185">Reference proteome</keyword>
<protein>
    <submittedName>
        <fullName evidence="2">Tetratricopeptide (TPR) repeat protein</fullName>
    </submittedName>
</protein>
<dbReference type="Gene3D" id="1.25.40.10">
    <property type="entry name" value="Tetratricopeptide repeat domain"/>
    <property type="match status" value="2"/>
</dbReference>
<dbReference type="InterPro" id="IPR011990">
    <property type="entry name" value="TPR-like_helical_dom_sf"/>
</dbReference>
<dbReference type="SMART" id="SM00028">
    <property type="entry name" value="TPR"/>
    <property type="match status" value="4"/>
</dbReference>
<sequence length="935" mass="108151">MPDIDKIRQFKREILDDLSNERLSKESFGVSMDVKPPEPGESIIPWIGEDLTLEENDDEFDLNFMLDALENEDKLSYSDISNNNLSFNNSDLKVDIDSELSTLNNDFDVSSNDSFENNIDKVLDDNSIDLESASKLDFDKLINSSELNSEELINTQGDNNSFEASNDSFFLEDDDFLQSNKSNEFNIDDTINDKSQTGEQSEMFAGGDLNLSTDDNVFENVADDFKFLEYNQNSNSKRFEFKVNYPLFLKHLNSYPRNLRIAIAEALTQENISKYKLEALIDLVEKNKKGLKFIAKFVGDIVGRSIKLPVIYFKAEEFSKLQQKLSYRVSRALLPLVKIASFFVVLVLFSLYFIVDVVFFYIASESKYKEGIESIYANKRELAKAIFRDAYYIRPDDKWFINYAKAFEEVRDFDSAEEKYEELFTIEPFSKNSANRRRKKFNKEGYIAYASMKISLGEYSQANSILDEVISYDLYDYDALVLKGDNYFKWAKTNSNYYKDSINNYTVVLSKYGQKKEILFKLFNAYIEANLDIESDNVNNFIKSNEILDVDEVVYTKYAKKLVDKYISFVSYNHRANNLAINLNYLNGQTNLLNKEFSDLKRNDGKTVFKLDNNVNMNSEIEYILRKILNKNPNYDKALFESGRYSYYIGDFKKAEVYLLKALNSFRQKNSIEDAGDKILAYKILADIYEKSRDSLRASNIIGLALNDYSFYKKYNLIKGSKEISSIYEKQGDILRSLNDFRSAISSYKLAIDEGVDYPDVYYKVGLLSYRENNYDDALKYLFKVESMAGFSSSNEVLNSIALTLYKVGDFLASRSYYLRVMQNLELEKANVLNFNPKENDYHKILLLKEIETYNNLGVVEVIASFSSSIRDTKLFNSGVSNLSESVRIFDILNRDEDMVKSVKKDLASLNLRNIFKNSFSKSNILFYENLSEKL</sequence>
<gene>
    <name evidence="2" type="ORF">HNR35_000530</name>
</gene>
<evidence type="ECO:0000313" key="2">
    <source>
        <dbReference type="EMBL" id="MBB6031537.1"/>
    </source>
</evidence>
<evidence type="ECO:0000256" key="1">
    <source>
        <dbReference type="SAM" id="Phobius"/>
    </source>
</evidence>
<dbReference type="EMBL" id="JACHFA010000002">
    <property type="protein sequence ID" value="MBB6031537.1"/>
    <property type="molecule type" value="Genomic_DNA"/>
</dbReference>
<dbReference type="InterPro" id="IPR058109">
    <property type="entry name" value="FlcA_C"/>
</dbReference>
<comment type="caution">
    <text evidence="2">The sequence shown here is derived from an EMBL/GenBank/DDBJ whole genome shotgun (WGS) entry which is preliminary data.</text>
</comment>
<dbReference type="NCBIfam" id="NF047372">
    <property type="entry name" value="FlcA_NTERM"/>
    <property type="match status" value="1"/>
</dbReference>
<dbReference type="Proteomes" id="UP000566276">
    <property type="component" value="Unassembled WGS sequence"/>
</dbReference>
<dbReference type="InterPro" id="IPR019734">
    <property type="entry name" value="TPR_rpt"/>
</dbReference>
<dbReference type="NCBIfam" id="NF047371">
    <property type="entry name" value="FlcA_CTERM"/>
    <property type="match status" value="1"/>
</dbReference>
<dbReference type="SUPFAM" id="SSF48452">
    <property type="entry name" value="TPR-like"/>
    <property type="match status" value="2"/>
</dbReference>
<accession>A0ABR6P674</accession>
<reference evidence="2 3" key="1">
    <citation type="submission" date="2020-08" db="EMBL/GenBank/DDBJ databases">
        <title>Genomic Encyclopedia of Type Strains, Phase IV (KMG-IV): sequencing the most valuable type-strain genomes for metagenomic binning, comparative biology and taxonomic classification.</title>
        <authorList>
            <person name="Goeker M."/>
        </authorList>
    </citation>
    <scope>NUCLEOTIDE SEQUENCE [LARGE SCALE GENOMIC DNA]</scope>
    <source>
        <strain evidence="2 3">DSM 16813</strain>
    </source>
</reference>
<keyword evidence="1" id="KW-0472">Membrane</keyword>
<evidence type="ECO:0000313" key="3">
    <source>
        <dbReference type="Proteomes" id="UP000566276"/>
    </source>
</evidence>
<proteinExistence type="predicted"/>